<evidence type="ECO:0000256" key="10">
    <source>
        <dbReference type="RuleBase" id="RU366033"/>
    </source>
</evidence>
<comment type="subcellular location">
    <subcellularLocation>
        <location evidence="1">Cell inner membrane</location>
        <topology evidence="1">Multi-pass membrane protein</topology>
    </subcellularLocation>
    <subcellularLocation>
        <location evidence="10">Cell membrane</location>
        <topology evidence="10">Multi-pass membrane protein</topology>
    </subcellularLocation>
</comment>
<dbReference type="InterPro" id="IPR011701">
    <property type="entry name" value="MFS"/>
</dbReference>
<name>C6C4J0_MUSP7</name>
<dbReference type="Gene3D" id="1.20.1250.20">
    <property type="entry name" value="MFS general substrate transporter like domains"/>
    <property type="match status" value="1"/>
</dbReference>
<dbReference type="GO" id="GO:0042128">
    <property type="term" value="P:nitrate assimilation"/>
    <property type="evidence" value="ECO:0007669"/>
    <property type="project" value="UniProtKB-UniRule"/>
</dbReference>
<dbReference type="Pfam" id="PF07690">
    <property type="entry name" value="MFS_1"/>
    <property type="match status" value="1"/>
</dbReference>
<dbReference type="GO" id="GO:0015112">
    <property type="term" value="F:nitrate transmembrane transporter activity"/>
    <property type="evidence" value="ECO:0007669"/>
    <property type="project" value="UniProtKB-UniRule"/>
</dbReference>
<evidence type="ECO:0000256" key="4">
    <source>
        <dbReference type="ARBA" id="ARBA00022475"/>
    </source>
</evidence>
<keyword evidence="12" id="KW-1185">Reference proteome</keyword>
<feature type="transmembrane region" description="Helical" evidence="10">
    <location>
        <begin position="285"/>
        <end position="304"/>
    </location>
</feature>
<evidence type="ECO:0000313" key="12">
    <source>
        <dbReference type="Proteomes" id="UP000002734"/>
    </source>
</evidence>
<dbReference type="EMBL" id="CP001654">
    <property type="protein sequence ID" value="ACS85564.1"/>
    <property type="molecule type" value="Genomic_DNA"/>
</dbReference>
<dbReference type="STRING" id="579405.Dd703_1768"/>
<evidence type="ECO:0000256" key="1">
    <source>
        <dbReference type="ARBA" id="ARBA00004429"/>
    </source>
</evidence>
<keyword evidence="4 10" id="KW-1003">Cell membrane</keyword>
<keyword evidence="6 10" id="KW-0812">Transmembrane</keyword>
<feature type="transmembrane region" description="Helical" evidence="10">
    <location>
        <begin position="75"/>
        <end position="93"/>
    </location>
</feature>
<feature type="transmembrane region" description="Helical" evidence="10">
    <location>
        <begin position="316"/>
        <end position="336"/>
    </location>
</feature>
<dbReference type="GO" id="GO:0015113">
    <property type="term" value="F:nitrite transmembrane transporter activity"/>
    <property type="evidence" value="ECO:0007669"/>
    <property type="project" value="InterPro"/>
</dbReference>
<keyword evidence="3 10" id="KW-0813">Transport</keyword>
<feature type="transmembrane region" description="Helical" evidence="10">
    <location>
        <begin position="131"/>
        <end position="153"/>
    </location>
</feature>
<dbReference type="Proteomes" id="UP000002734">
    <property type="component" value="Chromosome"/>
</dbReference>
<accession>C6C4J0</accession>
<evidence type="ECO:0000256" key="3">
    <source>
        <dbReference type="ARBA" id="ARBA00022448"/>
    </source>
</evidence>
<keyword evidence="9 10" id="KW-0472">Membrane</keyword>
<proteinExistence type="inferred from homology"/>
<dbReference type="InterPro" id="IPR044772">
    <property type="entry name" value="NO3_transporter"/>
</dbReference>
<evidence type="ECO:0000256" key="2">
    <source>
        <dbReference type="ARBA" id="ARBA00008432"/>
    </source>
</evidence>
<dbReference type="InterPro" id="IPR004737">
    <property type="entry name" value="NO3_transporter_NarK/NarU-like"/>
</dbReference>
<dbReference type="SUPFAM" id="SSF103473">
    <property type="entry name" value="MFS general substrate transporter"/>
    <property type="match status" value="1"/>
</dbReference>
<feature type="transmembrane region" description="Helical" evidence="10">
    <location>
        <begin position="39"/>
        <end position="63"/>
    </location>
</feature>
<evidence type="ECO:0000256" key="5">
    <source>
        <dbReference type="ARBA" id="ARBA00022519"/>
    </source>
</evidence>
<feature type="transmembrane region" description="Helical" evidence="10">
    <location>
        <begin position="256"/>
        <end position="279"/>
    </location>
</feature>
<evidence type="ECO:0000256" key="8">
    <source>
        <dbReference type="ARBA" id="ARBA00023063"/>
    </source>
</evidence>
<evidence type="ECO:0000256" key="9">
    <source>
        <dbReference type="ARBA" id="ARBA00023136"/>
    </source>
</evidence>
<dbReference type="AlphaFoldDB" id="C6C4J0"/>
<dbReference type="GO" id="GO:0015291">
    <property type="term" value="F:secondary active transmembrane transporter activity"/>
    <property type="evidence" value="ECO:0007669"/>
    <property type="project" value="UniProtKB-ARBA"/>
</dbReference>
<dbReference type="PANTHER" id="PTHR23515">
    <property type="entry name" value="HIGH-AFFINITY NITRATE TRANSPORTER 2.3"/>
    <property type="match status" value="1"/>
</dbReference>
<dbReference type="NCBIfam" id="TIGR00886">
    <property type="entry name" value="2A0108"/>
    <property type="match status" value="1"/>
</dbReference>
<dbReference type="eggNOG" id="COG2223">
    <property type="taxonomic scope" value="Bacteria"/>
</dbReference>
<feature type="transmembrane region" description="Helical" evidence="10">
    <location>
        <begin position="105"/>
        <end position="125"/>
    </location>
</feature>
<feature type="transmembrane region" description="Helical" evidence="10">
    <location>
        <begin position="348"/>
        <end position="377"/>
    </location>
</feature>
<dbReference type="GO" id="GO:0005886">
    <property type="term" value="C:plasma membrane"/>
    <property type="evidence" value="ECO:0007669"/>
    <property type="project" value="UniProtKB-SubCell"/>
</dbReference>
<comment type="similarity">
    <text evidence="2 10">Belongs to the major facilitator superfamily. Nitrate/nitrite porter (TC 2.A.1.8) family.</text>
</comment>
<dbReference type="InterPro" id="IPR036259">
    <property type="entry name" value="MFS_trans_sf"/>
</dbReference>
<protein>
    <recommendedName>
        <fullName evidence="10">Nitrate/nitrite transporter</fullName>
    </recommendedName>
</protein>
<dbReference type="RefSeq" id="WP_012765381.1">
    <property type="nucleotide sequence ID" value="NC_012880.1"/>
</dbReference>
<sequence>MTQSTTTPDVSRETVIREWHPEVPQFWQSQGRHIAQRNLWISIPCLLLAFCVWMLFSTVAVNLNKVGFHFSTDELFMLTALPSVSGALLRVPYSFIIPLAGGRRWTTFSTLILVIPCLWLGFAVQDPQTPYGVFIIISLLCGFAGANFASSMANISFFFPKAKQGGALGMNGGFGNLGVSVMQLLVPVVIFLPVLSFTGKGVSQPDGSMVWLQNAPWVWVPLLLIAAVAAWFGMNDLSTARASIRQQLPVLKRGNLWILGVLYLSAFGSFIGFSAGFAMLSRTQFPDIVILHYAFFGPLLGALARPVGGMLSDRFGGVRVTLINFMCMAVLSLLLFTALPGSGQPGSFLLFFGVFMLLFLTAGLGSGSTFQMIAVIFRGLTVARVKAAGGSDEEAQRSAVTDTAAALGFISAMGAIGGFFIPKAFGTSLALTGSPAGAMKVFVLFYVVCVVITWLCYGRKTRTGRTEA</sequence>
<dbReference type="HOGENOM" id="CLU_033198_1_0_6"/>
<evidence type="ECO:0000313" key="11">
    <source>
        <dbReference type="EMBL" id="ACS85564.1"/>
    </source>
</evidence>
<keyword evidence="5" id="KW-0997">Cell inner membrane</keyword>
<dbReference type="FunFam" id="1.20.1250.20:FF:000024">
    <property type="entry name" value="Nitrite extrusion protein NarK"/>
    <property type="match status" value="1"/>
</dbReference>
<gene>
    <name evidence="11" type="ordered locus">Dd703_1768</name>
</gene>
<dbReference type="CDD" id="cd17341">
    <property type="entry name" value="MFS_NRT2_like"/>
    <property type="match status" value="1"/>
</dbReference>
<organism evidence="11 12">
    <name type="scientific">Musicola paradisiaca (strain Ech703)</name>
    <name type="common">Dickeya paradisiaca</name>
    <name type="synonym">Dickeya dadantii</name>
    <dbReference type="NCBI Taxonomy" id="579405"/>
    <lineage>
        <taxon>Bacteria</taxon>
        <taxon>Pseudomonadati</taxon>
        <taxon>Pseudomonadota</taxon>
        <taxon>Gammaproteobacteria</taxon>
        <taxon>Enterobacterales</taxon>
        <taxon>Pectobacteriaceae</taxon>
        <taxon>Musicola</taxon>
    </lineage>
</organism>
<evidence type="ECO:0000256" key="6">
    <source>
        <dbReference type="ARBA" id="ARBA00022692"/>
    </source>
</evidence>
<keyword evidence="8 10" id="KW-0534">Nitrate assimilation</keyword>
<keyword evidence="7 10" id="KW-1133">Transmembrane helix</keyword>
<feature type="transmembrane region" description="Helical" evidence="10">
    <location>
        <begin position="404"/>
        <end position="425"/>
    </location>
</feature>
<dbReference type="KEGG" id="dda:Dd703_1768"/>
<evidence type="ECO:0000256" key="7">
    <source>
        <dbReference type="ARBA" id="ARBA00022989"/>
    </source>
</evidence>
<reference evidence="11" key="1">
    <citation type="submission" date="2009-06" db="EMBL/GenBank/DDBJ databases">
        <title>Complete sequence of Dickeya dadantii Ech703.</title>
        <authorList>
            <consortium name="US DOE Joint Genome Institute"/>
            <person name="Lucas S."/>
            <person name="Copeland A."/>
            <person name="Lapidus A."/>
            <person name="Glavina del Rio T."/>
            <person name="Dalin E."/>
            <person name="Tice H."/>
            <person name="Bruce D."/>
            <person name="Goodwin L."/>
            <person name="Pitluck S."/>
            <person name="Chertkov O."/>
            <person name="Brettin T."/>
            <person name="Detter J.C."/>
            <person name="Han C."/>
            <person name="Larimer F."/>
            <person name="Land M."/>
            <person name="Hauser L."/>
            <person name="Kyrpides N."/>
            <person name="Mikhailova N."/>
            <person name="Balakrishnan V."/>
            <person name="Glasner J."/>
            <person name="Perna N.T."/>
        </authorList>
    </citation>
    <scope>NUCLEOTIDE SEQUENCE [LARGE SCALE GENOMIC DNA]</scope>
    <source>
        <strain evidence="11">Ech703</strain>
    </source>
</reference>
<feature type="transmembrane region" description="Helical" evidence="10">
    <location>
        <begin position="217"/>
        <end position="235"/>
    </location>
</feature>
<feature type="transmembrane region" description="Helical" evidence="10">
    <location>
        <begin position="174"/>
        <end position="197"/>
    </location>
</feature>
<feature type="transmembrane region" description="Helical" evidence="10">
    <location>
        <begin position="437"/>
        <end position="457"/>
    </location>
</feature>